<name>A0ABP0EBL2_9ASCO</name>
<evidence type="ECO:0000259" key="1">
    <source>
        <dbReference type="Pfam" id="PF09791"/>
    </source>
</evidence>
<feature type="domain" description="Oxidoreductase-like" evidence="1">
    <location>
        <begin position="96"/>
        <end position="140"/>
    </location>
</feature>
<organism evidence="2 3">
    <name type="scientific">[Candida] anglica</name>
    <dbReference type="NCBI Taxonomy" id="148631"/>
    <lineage>
        <taxon>Eukaryota</taxon>
        <taxon>Fungi</taxon>
        <taxon>Dikarya</taxon>
        <taxon>Ascomycota</taxon>
        <taxon>Saccharomycotina</taxon>
        <taxon>Pichiomycetes</taxon>
        <taxon>Debaryomycetaceae</taxon>
        <taxon>Kurtzmaniella</taxon>
    </lineage>
</organism>
<sequence length="216" mass="24408">MIRKSQVVLNKYKFYDLVAATYSHPSEPLEAMKSIFAREKHGEGALDSTTKRASFKGNYQLDGLSGEERIAKIFGGRIKGESPRSSSRILRGEPITIAGVKVPPKPIEPDNCCMSGCVNCVWELFNDDLKDWKSKRAEAAKQLVKKGGRWPENFYAPVYLLNKENLPRSIATDEKKQEDLSKKEDGWGEVPVTIKVFAEMERKLKQKRKQEATTSP</sequence>
<accession>A0ABP0EBL2</accession>
<dbReference type="InterPro" id="IPR039251">
    <property type="entry name" value="OXLD1"/>
</dbReference>
<dbReference type="PANTHER" id="PTHR21193">
    <property type="entry name" value="OXIDOREDUCTASE-LIKE DOMAIN-CONTAINING PROTEIN 1"/>
    <property type="match status" value="1"/>
</dbReference>
<reference evidence="2 3" key="1">
    <citation type="submission" date="2024-01" db="EMBL/GenBank/DDBJ databases">
        <authorList>
            <consortium name="Genoscope - CEA"/>
            <person name="William W."/>
        </authorList>
    </citation>
    <scope>NUCLEOTIDE SEQUENCE [LARGE SCALE GENOMIC DNA]</scope>
    <source>
        <strain evidence="2 3">29B2s-10</strain>
    </source>
</reference>
<dbReference type="InterPro" id="IPR019180">
    <property type="entry name" value="Oxidoreductase-like_N"/>
</dbReference>
<dbReference type="Pfam" id="PF09791">
    <property type="entry name" value="Oxidored-like"/>
    <property type="match status" value="1"/>
</dbReference>
<evidence type="ECO:0000313" key="2">
    <source>
        <dbReference type="EMBL" id="CAK7905346.1"/>
    </source>
</evidence>
<keyword evidence="3" id="KW-1185">Reference proteome</keyword>
<dbReference type="PANTHER" id="PTHR21193:SF3">
    <property type="entry name" value="OXIDOREDUCTASE-LIKE DOMAIN-CONTAINING PROTEIN 1"/>
    <property type="match status" value="1"/>
</dbReference>
<protein>
    <recommendedName>
        <fullName evidence="1">Oxidoreductase-like domain-containing protein</fullName>
    </recommendedName>
</protein>
<dbReference type="EMBL" id="OZ004256">
    <property type="protein sequence ID" value="CAK7905346.1"/>
    <property type="molecule type" value="Genomic_DNA"/>
</dbReference>
<evidence type="ECO:0000313" key="3">
    <source>
        <dbReference type="Proteomes" id="UP001497600"/>
    </source>
</evidence>
<dbReference type="Proteomes" id="UP001497600">
    <property type="component" value="Chromosome D"/>
</dbReference>
<gene>
    <name evidence="2" type="ORF">CAAN4_D13674</name>
</gene>
<proteinExistence type="predicted"/>